<dbReference type="Proteomes" id="UP001195769">
    <property type="component" value="Unassembled WGS sequence"/>
</dbReference>
<dbReference type="AlphaFoldDB" id="A0AAD4EEM9"/>
<comment type="caution">
    <text evidence="1">The sequence shown here is derived from an EMBL/GenBank/DDBJ whole genome shotgun (WGS) entry which is preliminary data.</text>
</comment>
<dbReference type="RefSeq" id="XP_041230414.1">
    <property type="nucleotide sequence ID" value="XM_041376658.1"/>
</dbReference>
<dbReference type="GeneID" id="64670956"/>
<sequence>MFYKQNIINIEDDVIMETMLLSLAHTEEIENQLAKEPAHIAAPILSQIHIIHATSTLETKLNDIENDALRLSCQHLQRHIRSLMIQLLPERNTTQVSHPPSAAASITTIDISAPGLPRENSQPLPLPPPNKIYTRKTHKGAVIHEVTKTKSSKGKRREMIDLTLEPSTSTITIKQPDLSADNFVCRQCKVLGHCHKNCPQYHCRICQAQAPGHFSIYCLYAPKKEQFPLVYTNEGFYDALAEWEAIEDQKLEEELECAHREYTVMREHTEEDDIVFHNAEADPCYYDNMDD</sequence>
<dbReference type="EMBL" id="JABBWK010000009">
    <property type="protein sequence ID" value="KAG1904839.1"/>
    <property type="molecule type" value="Genomic_DNA"/>
</dbReference>
<reference evidence="1" key="1">
    <citation type="journal article" date="2020" name="New Phytol.">
        <title>Comparative genomics reveals dynamic genome evolution in host specialist ectomycorrhizal fungi.</title>
        <authorList>
            <person name="Lofgren L.A."/>
            <person name="Nguyen N.H."/>
            <person name="Vilgalys R."/>
            <person name="Ruytinx J."/>
            <person name="Liao H.L."/>
            <person name="Branco S."/>
            <person name="Kuo A."/>
            <person name="LaButti K."/>
            <person name="Lipzen A."/>
            <person name="Andreopoulos W."/>
            <person name="Pangilinan J."/>
            <person name="Riley R."/>
            <person name="Hundley H."/>
            <person name="Na H."/>
            <person name="Barry K."/>
            <person name="Grigoriev I.V."/>
            <person name="Stajich J.E."/>
            <person name="Kennedy P.G."/>
        </authorList>
    </citation>
    <scope>NUCLEOTIDE SEQUENCE</scope>
    <source>
        <strain evidence="1">FC203</strain>
    </source>
</reference>
<accession>A0AAD4EEM9</accession>
<name>A0AAD4EEM9_9AGAM</name>
<protein>
    <submittedName>
        <fullName evidence="1">Uncharacterized protein</fullName>
    </submittedName>
</protein>
<organism evidence="1 2">
    <name type="scientific">Suillus fuscotomentosus</name>
    <dbReference type="NCBI Taxonomy" id="1912939"/>
    <lineage>
        <taxon>Eukaryota</taxon>
        <taxon>Fungi</taxon>
        <taxon>Dikarya</taxon>
        <taxon>Basidiomycota</taxon>
        <taxon>Agaricomycotina</taxon>
        <taxon>Agaricomycetes</taxon>
        <taxon>Agaricomycetidae</taxon>
        <taxon>Boletales</taxon>
        <taxon>Suillineae</taxon>
        <taxon>Suillaceae</taxon>
        <taxon>Suillus</taxon>
    </lineage>
</organism>
<keyword evidence="2" id="KW-1185">Reference proteome</keyword>
<evidence type="ECO:0000313" key="2">
    <source>
        <dbReference type="Proteomes" id="UP001195769"/>
    </source>
</evidence>
<evidence type="ECO:0000313" key="1">
    <source>
        <dbReference type="EMBL" id="KAG1904839.1"/>
    </source>
</evidence>
<gene>
    <name evidence="1" type="ORF">F5891DRAFT_976996</name>
</gene>
<proteinExistence type="predicted"/>